<dbReference type="PROSITE" id="PS50294">
    <property type="entry name" value="WD_REPEATS_REGION"/>
    <property type="match status" value="1"/>
</dbReference>
<dbReference type="STRING" id="92696.A0A4R0RTM3"/>
<dbReference type="InterPro" id="IPR007111">
    <property type="entry name" value="NACHT_NTPase"/>
</dbReference>
<evidence type="ECO:0000313" key="6">
    <source>
        <dbReference type="EMBL" id="TCD70753.1"/>
    </source>
</evidence>
<evidence type="ECO:0000256" key="1">
    <source>
        <dbReference type="ARBA" id="ARBA00022737"/>
    </source>
</evidence>
<keyword evidence="7" id="KW-1185">Reference proteome</keyword>
<keyword evidence="1" id="KW-0677">Repeat</keyword>
<dbReference type="InterPro" id="IPR027417">
    <property type="entry name" value="P-loop_NTPase"/>
</dbReference>
<dbReference type="InterPro" id="IPR011044">
    <property type="entry name" value="Quino_amine_DH_bsu"/>
</dbReference>
<dbReference type="InterPro" id="IPR059179">
    <property type="entry name" value="MLKL-like_MCAfunc"/>
</dbReference>
<dbReference type="Pfam" id="PF24883">
    <property type="entry name" value="NPHP3_N"/>
    <property type="match status" value="1"/>
</dbReference>
<dbReference type="Proteomes" id="UP000292702">
    <property type="component" value="Unassembled WGS sequence"/>
</dbReference>
<feature type="region of interest" description="Disordered" evidence="4">
    <location>
        <begin position="983"/>
        <end position="1009"/>
    </location>
</feature>
<dbReference type="SUPFAM" id="SSF50969">
    <property type="entry name" value="YVTN repeat-like/Quinoprotein amine dehydrogenase"/>
    <property type="match status" value="1"/>
</dbReference>
<feature type="repeat" description="WD" evidence="2">
    <location>
        <begin position="1097"/>
        <end position="1124"/>
    </location>
</feature>
<gene>
    <name evidence="6" type="ORF">EIP91_001782</name>
</gene>
<feature type="coiled-coil region" evidence="3">
    <location>
        <begin position="55"/>
        <end position="114"/>
    </location>
</feature>
<dbReference type="InterPro" id="IPR056884">
    <property type="entry name" value="NPHP3-like_N"/>
</dbReference>
<sequence length="1456" mass="162136">MPMKIHSSWRRVFKLRDRKIYDGVKAALNVGAVAAESFPPAKAVITSLLEVLKLVDQAAENKDSLGTTIQRLERVARIIVTNMDSGDPVAMERLRKVEVQFQEIARDLQCLQNKNTISRLISSEDDKNRIRICIGQIRDIITGLQLDLQLNDHNRMKTTEAAVLLQKLRHSEEAAYEMGQREDNAGNRTHCLPGTRTEILGKVELWLADDDDYRLFWLNGMAGTGKSTIADSLARYARSEGIYGAGFFCSRDFDNARDLTRILPSLAYQLAFRVPHYRDQLVDVLRQRAYVPGDLKQQLVDLILEPLKRVAAMIPRPIVIIIDALDECHIDHTRPLPFILFLLRHSEDCRAARVKFFISSRPANEISRAFAIHTHDRLNLHDVPLPIVSRDIGAFVIRKLQQISLDHPSFTFTPDDVRTIVERAAGLFVFASTVCRIIGGSSYDSPQAQLVKFTSPSDHSGRRDLMALDLLYRQVFINAFTGQDSHNIAAKESLTNVIGSIVLLSQLLRVVDLVALLGKPYTSTRVRRLLAHMHSVLYVPDDDDSPSPIRALHSSFADHIIDVSRAHPEFYVDTSMQHGKLLERCFSVMNQYLVTDNICCLSPHVDYDDIQDLALVREKHIPNALEYACRYWASHLVEALRSDTSVPDVLLEALKRFSSRHLLRWIDVLAVIGRLEDVVPILARARTTLSNKSSPQLESVRSLLYDAERLVYQSYDAIRTSTLEVYLSALPFTPRSTLLYTTYFPSVSLRLQSPTVLAGVGDLWDARLRTIELWDHNSLGHERVVTCVAVSPDSKTIVCGTWRGSLMLWDLKTGAFKFTLEGGSGTWPKEKGSIVCVSFLQDGRLRAGSSTGIVRTWDANLNLGTYDEISLGTRCYTLTFTADGTRVAGLVPDYDGTSDPCIRLWILSITDDISDESTNEPESSAPSDRTSMKVYDISHAALDMWTSSSGLRLVFSPDTLYLTLSAESEGTRVYTLADVVDKDDEEGSQDIDEGPAEQDELWDVGPKDVTSRNFEQRMSGFDEDWMEEGWMEDEDPDPDLLPRKLRDTTMMVWSHRSDVVASAHSDGGLSISPAFDSLFSEDAVAERHYHPRCSGTISSLAFSPDDLRLAVGYDDSSLCLWEIEEVSGSLRLASVMRGSIYGLDMLAYSPDGSCVVSGSPSDITVWDTSAQGDNRPETMNSSGSGAWVNHQSSFSTNGKWLACMSSDGEFVKIIGTGDGEVVFETEATDVVEGFLWSADDISLTIVHRSGATVYSALTASFDLVRHYTSNDTKSVRTAAHSPDGSHLVLATRVSELHVYKAGCEDPPYVLQTRGDVYSVAWSANNVVAYGTLSDGIFLWDHSHPKNEPRLITHPAHPYWPEYHHPGLLLAFSPAGDWLAAYDGICISTYHVQNGLRRARIDISSINNLRVLNISTDGEEIYTDRGLYRILDGGAMTTACNGSWIAKDGGYAACLRS</sequence>
<protein>
    <recommendedName>
        <fullName evidence="5">NACHT domain-containing protein</fullName>
    </recommendedName>
</protein>
<evidence type="ECO:0000256" key="2">
    <source>
        <dbReference type="PROSITE-ProRule" id="PRU00221"/>
    </source>
</evidence>
<feature type="repeat" description="WD" evidence="2">
    <location>
        <begin position="778"/>
        <end position="819"/>
    </location>
</feature>
<evidence type="ECO:0000256" key="4">
    <source>
        <dbReference type="SAM" id="MobiDB-lite"/>
    </source>
</evidence>
<feature type="domain" description="NACHT" evidence="5">
    <location>
        <begin position="214"/>
        <end position="362"/>
    </location>
</feature>
<organism evidence="6 7">
    <name type="scientific">Steccherinum ochraceum</name>
    <dbReference type="NCBI Taxonomy" id="92696"/>
    <lineage>
        <taxon>Eukaryota</taxon>
        <taxon>Fungi</taxon>
        <taxon>Dikarya</taxon>
        <taxon>Basidiomycota</taxon>
        <taxon>Agaricomycotina</taxon>
        <taxon>Agaricomycetes</taxon>
        <taxon>Polyporales</taxon>
        <taxon>Steccherinaceae</taxon>
        <taxon>Steccherinum</taxon>
    </lineage>
</organism>
<dbReference type="InterPro" id="IPR001680">
    <property type="entry name" value="WD40_rpt"/>
</dbReference>
<accession>A0A4R0RTM3</accession>
<dbReference type="PROSITE" id="PS50082">
    <property type="entry name" value="WD_REPEATS_2"/>
    <property type="match status" value="2"/>
</dbReference>
<evidence type="ECO:0000259" key="5">
    <source>
        <dbReference type="PROSITE" id="PS50837"/>
    </source>
</evidence>
<dbReference type="EMBL" id="RWJN01000015">
    <property type="protein sequence ID" value="TCD70753.1"/>
    <property type="molecule type" value="Genomic_DNA"/>
</dbReference>
<evidence type="ECO:0000256" key="3">
    <source>
        <dbReference type="SAM" id="Coils"/>
    </source>
</evidence>
<name>A0A4R0RTM3_9APHY</name>
<dbReference type="InterPro" id="IPR036322">
    <property type="entry name" value="WD40_repeat_dom_sf"/>
</dbReference>
<keyword evidence="3" id="KW-0175">Coiled coil</keyword>
<dbReference type="SUPFAM" id="SSF50978">
    <property type="entry name" value="WD40 repeat-like"/>
    <property type="match status" value="1"/>
</dbReference>
<dbReference type="SUPFAM" id="SSF52540">
    <property type="entry name" value="P-loop containing nucleoside triphosphate hydrolases"/>
    <property type="match status" value="1"/>
</dbReference>
<dbReference type="PANTHER" id="PTHR10039:SF17">
    <property type="entry name" value="FUNGAL STAND N-TERMINAL GOODBYE DOMAIN-CONTAINING PROTEIN-RELATED"/>
    <property type="match status" value="1"/>
</dbReference>
<evidence type="ECO:0000313" key="7">
    <source>
        <dbReference type="Proteomes" id="UP000292702"/>
    </source>
</evidence>
<dbReference type="SMART" id="SM00320">
    <property type="entry name" value="WD40"/>
    <property type="match status" value="6"/>
</dbReference>
<feature type="compositionally biased region" description="Acidic residues" evidence="4">
    <location>
        <begin position="983"/>
        <end position="1002"/>
    </location>
</feature>
<dbReference type="Gene3D" id="2.130.10.10">
    <property type="entry name" value="YVTN repeat-like/Quinoprotein amine dehydrogenase"/>
    <property type="match status" value="3"/>
</dbReference>
<dbReference type="Pfam" id="PF00400">
    <property type="entry name" value="WD40"/>
    <property type="match status" value="2"/>
</dbReference>
<dbReference type="PROSITE" id="PS50837">
    <property type="entry name" value="NACHT"/>
    <property type="match status" value="1"/>
</dbReference>
<proteinExistence type="predicted"/>
<reference evidence="6 7" key="1">
    <citation type="submission" date="2018-11" db="EMBL/GenBank/DDBJ databases">
        <title>Genome assembly of Steccherinum ochraceum LE-BIN_3174, the white-rot fungus of the Steccherinaceae family (The Residual Polyporoid clade, Polyporales, Basidiomycota).</title>
        <authorList>
            <person name="Fedorova T.V."/>
            <person name="Glazunova O.A."/>
            <person name="Landesman E.O."/>
            <person name="Moiseenko K.V."/>
            <person name="Psurtseva N.V."/>
            <person name="Savinova O.S."/>
            <person name="Shakhova N.V."/>
            <person name="Tyazhelova T.V."/>
            <person name="Vasina D.V."/>
        </authorList>
    </citation>
    <scope>NUCLEOTIDE SEQUENCE [LARGE SCALE GENOMIC DNA]</scope>
    <source>
        <strain evidence="6 7">LE-BIN_3174</strain>
    </source>
</reference>
<dbReference type="OrthoDB" id="2804352at2759"/>
<comment type="caution">
    <text evidence="6">The sequence shown here is derived from an EMBL/GenBank/DDBJ whole genome shotgun (WGS) entry which is preliminary data.</text>
</comment>
<dbReference type="InterPro" id="IPR015943">
    <property type="entry name" value="WD40/YVTN_repeat-like_dom_sf"/>
</dbReference>
<dbReference type="Gene3D" id="3.40.50.300">
    <property type="entry name" value="P-loop containing nucleotide triphosphate hydrolases"/>
    <property type="match status" value="1"/>
</dbReference>
<keyword evidence="2" id="KW-0853">WD repeat</keyword>
<dbReference type="CDD" id="cd21037">
    <property type="entry name" value="MLKL_NTD"/>
    <property type="match status" value="1"/>
</dbReference>
<dbReference type="PANTHER" id="PTHR10039">
    <property type="entry name" value="AMELOGENIN"/>
    <property type="match status" value="1"/>
</dbReference>